<gene>
    <name evidence="2" type="ORF">PCO31111_00787</name>
</gene>
<keyword evidence="1" id="KW-1133">Transmembrane helix</keyword>
<keyword evidence="1" id="KW-0812">Transmembrane</keyword>
<feature type="transmembrane region" description="Helical" evidence="1">
    <location>
        <begin position="58"/>
        <end position="76"/>
    </location>
</feature>
<dbReference type="RefSeq" id="WP_150583725.1">
    <property type="nucleotide sequence ID" value="NZ_CABPSE010000001.1"/>
</dbReference>
<reference evidence="2 3" key="1">
    <citation type="submission" date="2019-08" db="EMBL/GenBank/DDBJ databases">
        <authorList>
            <person name="Peeters C."/>
        </authorList>
    </citation>
    <scope>NUCLEOTIDE SEQUENCE [LARGE SCALE GENOMIC DNA]</scope>
    <source>
        <strain evidence="2 3">LMG 31111</strain>
    </source>
</reference>
<dbReference type="EMBL" id="CABPSE010000001">
    <property type="protein sequence ID" value="VVD74183.1"/>
    <property type="molecule type" value="Genomic_DNA"/>
</dbReference>
<dbReference type="AlphaFoldDB" id="A0A5E4SGD4"/>
<keyword evidence="1" id="KW-0472">Membrane</keyword>
<feature type="transmembrane region" description="Helical" evidence="1">
    <location>
        <begin position="12"/>
        <end position="38"/>
    </location>
</feature>
<evidence type="ECO:0000313" key="2">
    <source>
        <dbReference type="EMBL" id="VVD74183.1"/>
    </source>
</evidence>
<protein>
    <submittedName>
        <fullName evidence="2">Uncharacterized protein</fullName>
    </submittedName>
</protein>
<keyword evidence="3" id="KW-1185">Reference proteome</keyword>
<accession>A0A5E4SGD4</accession>
<evidence type="ECO:0000313" key="3">
    <source>
        <dbReference type="Proteomes" id="UP000383971"/>
    </source>
</evidence>
<dbReference type="Proteomes" id="UP000383971">
    <property type="component" value="Unassembled WGS sequence"/>
</dbReference>
<proteinExistence type="predicted"/>
<name>A0A5E4SGD4_9BURK</name>
<evidence type="ECO:0000256" key="1">
    <source>
        <dbReference type="SAM" id="Phobius"/>
    </source>
</evidence>
<organism evidence="2 3">
    <name type="scientific">Pandoraea communis</name>
    <dbReference type="NCBI Taxonomy" id="2508297"/>
    <lineage>
        <taxon>Bacteria</taxon>
        <taxon>Pseudomonadati</taxon>
        <taxon>Pseudomonadota</taxon>
        <taxon>Betaproteobacteria</taxon>
        <taxon>Burkholderiales</taxon>
        <taxon>Burkholderiaceae</taxon>
        <taxon>Pandoraea</taxon>
    </lineage>
</organism>
<sequence length="83" mass="9796">MKLKTGFEWLRWIYNVLLWFIGATLIITISELIAGPALQWLLYDIPYQLPTWNRAGRMAVFVVVFSLLIGTLTWFYEKKRSGR</sequence>